<dbReference type="InterPro" id="IPR050287">
    <property type="entry name" value="MTA/SAH_deaminase"/>
</dbReference>
<comment type="caution">
    <text evidence="4">The sequence shown here is derived from an EMBL/GenBank/DDBJ whole genome shotgun (WGS) entry which is preliminary data.</text>
</comment>
<organism evidence="4 5">
    <name type="scientific">Novosphingobium pokkalii</name>
    <dbReference type="NCBI Taxonomy" id="1770194"/>
    <lineage>
        <taxon>Bacteria</taxon>
        <taxon>Pseudomonadati</taxon>
        <taxon>Pseudomonadota</taxon>
        <taxon>Alphaproteobacteria</taxon>
        <taxon>Sphingomonadales</taxon>
        <taxon>Sphingomonadaceae</taxon>
        <taxon>Novosphingobium</taxon>
    </lineage>
</organism>
<comment type="similarity">
    <text evidence="1">Belongs to the metallo-dependent hydrolases superfamily. ATZ/TRZ family.</text>
</comment>
<feature type="domain" description="Amidohydrolase-related" evidence="3">
    <location>
        <begin position="53"/>
        <end position="402"/>
    </location>
</feature>
<dbReference type="InterPro" id="IPR032466">
    <property type="entry name" value="Metal_Hydrolase"/>
</dbReference>
<protein>
    <submittedName>
        <fullName evidence="4">Amidohydrolase family protein</fullName>
    </submittedName>
</protein>
<gene>
    <name evidence="4" type="ORF">ACFOOT_13650</name>
</gene>
<keyword evidence="5" id="KW-1185">Reference proteome</keyword>
<proteinExistence type="inferred from homology"/>
<evidence type="ECO:0000256" key="1">
    <source>
        <dbReference type="ARBA" id="ARBA00006745"/>
    </source>
</evidence>
<evidence type="ECO:0000256" key="2">
    <source>
        <dbReference type="ARBA" id="ARBA00022801"/>
    </source>
</evidence>
<keyword evidence="2" id="KW-0378">Hydrolase</keyword>
<dbReference type="InterPro" id="IPR011059">
    <property type="entry name" value="Metal-dep_hydrolase_composite"/>
</dbReference>
<dbReference type="PANTHER" id="PTHR43794:SF11">
    <property type="entry name" value="AMIDOHYDROLASE-RELATED DOMAIN-CONTAINING PROTEIN"/>
    <property type="match status" value="1"/>
</dbReference>
<reference evidence="5" key="1">
    <citation type="journal article" date="2019" name="Int. J. Syst. Evol. Microbiol.">
        <title>The Global Catalogue of Microorganisms (GCM) 10K type strain sequencing project: providing services to taxonomists for standard genome sequencing and annotation.</title>
        <authorList>
            <consortium name="The Broad Institute Genomics Platform"/>
            <consortium name="The Broad Institute Genome Sequencing Center for Infectious Disease"/>
            <person name="Wu L."/>
            <person name="Ma J."/>
        </authorList>
    </citation>
    <scope>NUCLEOTIDE SEQUENCE [LARGE SCALE GENOMIC DNA]</scope>
    <source>
        <strain evidence="5">KCTC 42224</strain>
    </source>
</reference>
<dbReference type="PANTHER" id="PTHR43794">
    <property type="entry name" value="AMINOHYDROLASE SSNA-RELATED"/>
    <property type="match status" value="1"/>
</dbReference>
<dbReference type="Pfam" id="PF01979">
    <property type="entry name" value="Amidohydro_1"/>
    <property type="match status" value="1"/>
</dbReference>
<dbReference type="SUPFAM" id="SSF51338">
    <property type="entry name" value="Composite domain of metallo-dependent hydrolases"/>
    <property type="match status" value="1"/>
</dbReference>
<dbReference type="InterPro" id="IPR006680">
    <property type="entry name" value="Amidohydro-rel"/>
</dbReference>
<accession>A0ABV7V8F2</accession>
<dbReference type="SUPFAM" id="SSF51556">
    <property type="entry name" value="Metallo-dependent hydrolases"/>
    <property type="match status" value="1"/>
</dbReference>
<sequence>MHGSTWHVGAVLPAADVPPLGAHTITIGSDGRIATLAPCDPSGLTAAQAALVAMPALANAHDHGRGLATLACGVADAPLEHWMIDLARQPRVDAYDTAALALARLAGSGVAAVYHCHNTQDSAALLDEAEAVSRAAHDTGVRVAFGWPFFDANPLVYGDHAVLARFFPPDRRAAIATMDQGLRSCATNMALFERAQALEHDTFTLHYHPVAPQWAQPATLAAIAAASAASGRRVHTHLLETRLQREWADAHFPQGFVPWLDAIGLLSPRLTVAHGVWLRPDELALLAARGVTVSVNVSSNLRLRSGLPPLAQIAQAGVAMGLGLDGMGLDDDADMLREIRLAHLLLGQPDRDHGGPVTLPDSQPVLHAAWSGGRAAILGPDDGGGRLAPGAPADLLLIDRRRMGQDWIGDGWPADPAWLLARATRADVAHLLVAGRAVVRDGQVTGVDEATLAARLAAQARAARRATPPDTARIAQMQAATHAFYAAGCHCGQP</sequence>
<dbReference type="RefSeq" id="WP_191323565.1">
    <property type="nucleotide sequence ID" value="NZ_BMZP01000004.1"/>
</dbReference>
<dbReference type="Gene3D" id="3.20.20.140">
    <property type="entry name" value="Metal-dependent hydrolases"/>
    <property type="match status" value="1"/>
</dbReference>
<evidence type="ECO:0000313" key="5">
    <source>
        <dbReference type="Proteomes" id="UP001595683"/>
    </source>
</evidence>
<dbReference type="EMBL" id="JBHRYE010000022">
    <property type="protein sequence ID" value="MFC3672463.1"/>
    <property type="molecule type" value="Genomic_DNA"/>
</dbReference>
<name>A0ABV7V8F2_9SPHN</name>
<dbReference type="Proteomes" id="UP001595683">
    <property type="component" value="Unassembled WGS sequence"/>
</dbReference>
<evidence type="ECO:0000259" key="3">
    <source>
        <dbReference type="Pfam" id="PF01979"/>
    </source>
</evidence>
<evidence type="ECO:0000313" key="4">
    <source>
        <dbReference type="EMBL" id="MFC3672463.1"/>
    </source>
</evidence>